<dbReference type="Gene3D" id="3.30.200.20">
    <property type="entry name" value="Phosphorylase Kinase, domain 1"/>
    <property type="match status" value="1"/>
</dbReference>
<gene>
    <name evidence="9" type="ORF">GKJPGBOP_04363</name>
</gene>
<feature type="domain" description="Protein kinase" evidence="8">
    <location>
        <begin position="24"/>
        <end position="290"/>
    </location>
</feature>
<dbReference type="SMART" id="SM00220">
    <property type="entry name" value="S_TKc"/>
    <property type="match status" value="1"/>
</dbReference>
<proteinExistence type="predicted"/>
<dbReference type="GO" id="GO:0005524">
    <property type="term" value="F:ATP binding"/>
    <property type="evidence" value="ECO:0007669"/>
    <property type="project" value="UniProtKB-UniRule"/>
</dbReference>
<protein>
    <submittedName>
        <fullName evidence="9">Serine/threonine protein kinase</fullName>
    </submittedName>
</protein>
<keyword evidence="10" id="KW-1185">Reference proteome</keyword>
<dbReference type="RefSeq" id="WP_246177475.1">
    <property type="nucleotide sequence ID" value="NZ_BHZD01000001.1"/>
</dbReference>
<dbReference type="Proteomes" id="UP000286746">
    <property type="component" value="Unassembled WGS sequence"/>
</dbReference>
<dbReference type="PANTHER" id="PTHR43289">
    <property type="entry name" value="MITOGEN-ACTIVATED PROTEIN KINASE KINASE KINASE 20-RELATED"/>
    <property type="match status" value="1"/>
</dbReference>
<keyword evidence="7" id="KW-0812">Transmembrane</keyword>
<dbReference type="Pfam" id="PF00069">
    <property type="entry name" value="Pkinase"/>
    <property type="match status" value="1"/>
</dbReference>
<keyword evidence="9" id="KW-0723">Serine/threonine-protein kinase</keyword>
<keyword evidence="3 9" id="KW-0418">Kinase</keyword>
<evidence type="ECO:0000256" key="2">
    <source>
        <dbReference type="ARBA" id="ARBA00022741"/>
    </source>
</evidence>
<dbReference type="InterPro" id="IPR011009">
    <property type="entry name" value="Kinase-like_dom_sf"/>
</dbReference>
<feature type="transmembrane region" description="Helical" evidence="7">
    <location>
        <begin position="487"/>
        <end position="509"/>
    </location>
</feature>
<dbReference type="AlphaFoldDB" id="A0A401W5U3"/>
<evidence type="ECO:0000256" key="7">
    <source>
        <dbReference type="SAM" id="Phobius"/>
    </source>
</evidence>
<evidence type="ECO:0000256" key="5">
    <source>
        <dbReference type="PROSITE-ProRule" id="PRU10141"/>
    </source>
</evidence>
<dbReference type="Gene3D" id="1.10.510.10">
    <property type="entry name" value="Transferase(Phosphotransferase) domain 1"/>
    <property type="match status" value="1"/>
</dbReference>
<comment type="caution">
    <text evidence="9">The sequence shown here is derived from an EMBL/GenBank/DDBJ whole genome shotgun (WGS) entry which is preliminary data.</text>
</comment>
<feature type="compositionally biased region" description="Pro residues" evidence="6">
    <location>
        <begin position="369"/>
        <end position="392"/>
    </location>
</feature>
<feature type="compositionally biased region" description="Low complexity" evidence="6">
    <location>
        <begin position="454"/>
        <end position="484"/>
    </location>
</feature>
<evidence type="ECO:0000256" key="4">
    <source>
        <dbReference type="ARBA" id="ARBA00022840"/>
    </source>
</evidence>
<feature type="compositionally biased region" description="Low complexity" evidence="6">
    <location>
        <begin position="428"/>
        <end position="443"/>
    </location>
</feature>
<keyword evidence="2 5" id="KW-0547">Nucleotide-binding</keyword>
<dbReference type="GO" id="GO:0004674">
    <property type="term" value="F:protein serine/threonine kinase activity"/>
    <property type="evidence" value="ECO:0007669"/>
    <property type="project" value="UniProtKB-KW"/>
</dbReference>
<keyword evidence="4 5" id="KW-0067">ATP-binding</keyword>
<dbReference type="PROSITE" id="PS00107">
    <property type="entry name" value="PROTEIN_KINASE_ATP"/>
    <property type="match status" value="1"/>
</dbReference>
<keyword evidence="1" id="KW-0808">Transferase</keyword>
<dbReference type="SUPFAM" id="SSF56112">
    <property type="entry name" value="Protein kinase-like (PK-like)"/>
    <property type="match status" value="1"/>
</dbReference>
<name>A0A401W5U3_STREY</name>
<evidence type="ECO:0000259" key="8">
    <source>
        <dbReference type="PROSITE" id="PS50011"/>
    </source>
</evidence>
<keyword evidence="7" id="KW-0472">Membrane</keyword>
<evidence type="ECO:0000256" key="1">
    <source>
        <dbReference type="ARBA" id="ARBA00022679"/>
    </source>
</evidence>
<dbReference type="PROSITE" id="PS50011">
    <property type="entry name" value="PROTEIN_KINASE_DOM"/>
    <property type="match status" value="1"/>
</dbReference>
<keyword evidence="7" id="KW-1133">Transmembrane helix</keyword>
<dbReference type="PROSITE" id="PS00108">
    <property type="entry name" value="PROTEIN_KINASE_ST"/>
    <property type="match status" value="1"/>
</dbReference>
<dbReference type="CDD" id="cd14014">
    <property type="entry name" value="STKc_PknB_like"/>
    <property type="match status" value="1"/>
</dbReference>
<evidence type="ECO:0000256" key="3">
    <source>
        <dbReference type="ARBA" id="ARBA00022777"/>
    </source>
</evidence>
<reference evidence="9 10" key="1">
    <citation type="submission" date="2018-11" db="EMBL/GenBank/DDBJ databases">
        <title>Whole genome sequence of Streptomyces paromomycinus NBRC 15454(T).</title>
        <authorList>
            <person name="Komaki H."/>
            <person name="Tamura T."/>
        </authorList>
    </citation>
    <scope>NUCLEOTIDE SEQUENCE [LARGE SCALE GENOMIC DNA]</scope>
    <source>
        <strain evidence="9 10">NBRC 15454</strain>
    </source>
</reference>
<feature type="binding site" evidence="5">
    <location>
        <position position="52"/>
    </location>
    <ligand>
        <name>ATP</name>
        <dbReference type="ChEBI" id="CHEBI:30616"/>
    </ligand>
</feature>
<dbReference type="InterPro" id="IPR017441">
    <property type="entry name" value="Protein_kinase_ATP_BS"/>
</dbReference>
<dbReference type="InterPro" id="IPR008271">
    <property type="entry name" value="Ser/Thr_kinase_AS"/>
</dbReference>
<evidence type="ECO:0000313" key="10">
    <source>
        <dbReference type="Proteomes" id="UP000286746"/>
    </source>
</evidence>
<evidence type="ECO:0000313" key="9">
    <source>
        <dbReference type="EMBL" id="GCD44662.1"/>
    </source>
</evidence>
<feature type="compositionally biased region" description="Gly residues" evidence="6">
    <location>
        <begin position="444"/>
        <end position="453"/>
    </location>
</feature>
<dbReference type="PANTHER" id="PTHR43289:SF34">
    <property type="entry name" value="SERINE_THREONINE-PROTEIN KINASE YBDM-RELATED"/>
    <property type="match status" value="1"/>
</dbReference>
<organism evidence="9 10">
    <name type="scientific">Streptomyces paromomycinus</name>
    <name type="common">Streptomyces rimosus subsp. paromomycinus</name>
    <dbReference type="NCBI Taxonomy" id="92743"/>
    <lineage>
        <taxon>Bacteria</taxon>
        <taxon>Bacillati</taxon>
        <taxon>Actinomycetota</taxon>
        <taxon>Actinomycetes</taxon>
        <taxon>Kitasatosporales</taxon>
        <taxon>Streptomycetaceae</taxon>
        <taxon>Streptomyces</taxon>
    </lineage>
</organism>
<dbReference type="InterPro" id="IPR000719">
    <property type="entry name" value="Prot_kinase_dom"/>
</dbReference>
<feature type="region of interest" description="Disordered" evidence="6">
    <location>
        <begin position="310"/>
        <end position="484"/>
    </location>
</feature>
<dbReference type="EMBL" id="BHZD01000001">
    <property type="protein sequence ID" value="GCD44662.1"/>
    <property type="molecule type" value="Genomic_DNA"/>
</dbReference>
<evidence type="ECO:0000256" key="6">
    <source>
        <dbReference type="SAM" id="MobiDB-lite"/>
    </source>
</evidence>
<sequence>MNERAERGRLGQLGPQDPPRIGAYRLLGRLGEGGMGRVYLARSDRGRTVAVKLVKTELSGQDDFRARFRQEVQAARRVGGEWTAPVLDADTEAATPWVATGYIAGPSLRQVITEGRTPLPERSVRILAGGLAGALRSIHAAGIVHRDLKPSNILLTIDGPKVIDFGIARALEAVTVGGGLTRTNQAVGSPGFMSPEQVRGRPVTPASDVFCLGSVLMFAATGRLPFGTSDSGVHALMYRIAQEDPDLTGLPYGLHSLVAACLAKDPAQRPTPEQLIAYTGSEDDGQEPWLPGALIAELGRHAVELLDAENPNGAWDESGEASWDSSGDLSWDKAGNRSWDGSGGRPSWESADGSWGRSGAAQDREQTPAPAPGPVSAPLPPQAPGTATPPPYASAGAPTPAPAVSDATAAPSAGATTHGRRRKSATGRTGLSGSPSHSSHSGNSGHGGHGGQGHNSHSSRSGHTNRGRTTGSTGTPRSTGRPRTRTLGLAAAVGLGLATAGIGIAYVWFSPDGDDGSAAKADGGTVTAADGKVGKAAGKEPGVIPQKFLGEWETKRGKGGSDTYRFTLTQGAVGDTVLAMEARGAKFRCEFKAILMNGGPPVRLGPTTVVAGPATSCSPGAPSTLRLQPDGKLRRVFDDGKPTFTYTKKG</sequence>
<accession>A0A401W5U3</accession>